<feature type="domain" description="DUF6504" evidence="5">
    <location>
        <begin position="486"/>
        <end position="548"/>
    </location>
</feature>
<dbReference type="InterPro" id="IPR045443">
    <property type="entry name" value="DUF6504"/>
</dbReference>
<dbReference type="RefSeq" id="WP_327793626.1">
    <property type="nucleotide sequence ID" value="NZ_JADQAZ010000002.1"/>
</dbReference>
<dbReference type="Proteomes" id="UP001315686">
    <property type="component" value="Unassembled WGS sequence"/>
</dbReference>
<protein>
    <submittedName>
        <fullName evidence="6">DNA polymerase Y family protein</fullName>
    </submittedName>
</protein>
<evidence type="ECO:0000259" key="4">
    <source>
        <dbReference type="Pfam" id="PF00817"/>
    </source>
</evidence>
<comment type="caution">
    <text evidence="6">The sequence shown here is derived from an EMBL/GenBank/DDBJ whole genome shotgun (WGS) entry which is preliminary data.</text>
</comment>
<evidence type="ECO:0000256" key="1">
    <source>
        <dbReference type="ARBA" id="ARBA00010945"/>
    </source>
</evidence>
<proteinExistence type="inferred from homology"/>
<dbReference type="CDD" id="cd03468">
    <property type="entry name" value="PolY_like"/>
    <property type="match status" value="1"/>
</dbReference>
<evidence type="ECO:0000259" key="5">
    <source>
        <dbReference type="Pfam" id="PF20114"/>
    </source>
</evidence>
<dbReference type="Pfam" id="PF00817">
    <property type="entry name" value="IMS"/>
    <property type="match status" value="1"/>
</dbReference>
<dbReference type="InterPro" id="IPR001126">
    <property type="entry name" value="UmuC"/>
</dbReference>
<dbReference type="InterPro" id="IPR050356">
    <property type="entry name" value="SulA_CellDiv_inhibitor"/>
</dbReference>
<feature type="domain" description="UmuC" evidence="4">
    <location>
        <begin position="16"/>
        <end position="152"/>
    </location>
</feature>
<feature type="region of interest" description="Disordered" evidence="3">
    <location>
        <begin position="177"/>
        <end position="207"/>
    </location>
</feature>
<dbReference type="InterPro" id="IPR043502">
    <property type="entry name" value="DNA/RNA_pol_sf"/>
</dbReference>
<keyword evidence="2" id="KW-0227">DNA damage</keyword>
<gene>
    <name evidence="6" type="ORF">IV417_08335</name>
</gene>
<dbReference type="Pfam" id="PF20114">
    <property type="entry name" value="DUF6504"/>
    <property type="match status" value="1"/>
</dbReference>
<accession>A0AAP2CPS5</accession>
<sequence length="562" mass="60598">MPNRRILSIWFPRLAAERLIRLEPLLDEGAFAVVRDSGQTQVIGAVNAAASAAGLHPGQSLRDARALCAELRTLLSNPQAEEAFLEALERWAGKFSPWVAATPPASLLADITGCAHLFGGEAGLMARLEADCDDLGLTVQAGIADTVGAAWALARYAGQPARPARSGDDIDQEALATRSRAAKRRHWERGGAAPQAAASRGRVPRIAPPGQMRQALAPLPAAALRLPQPVTAQLARLGLRRIDELVGQPRATLARRFGKELVLRLDQAMGTAPEPLSPARAPEGFSVRLTLPEPIGLMADLVAGFDRLLPPLCAKLAGKGRGARGLRLQALRCDHTMQVVTVGLARPSATPDRLRPLMVMKLEEIDAGPGIDTLRLEAYQTEPLQEHQHKSQLPAPAKSGSTPAPPAAQCTDMDDLIGRIGARVGLEHITRLHPGESHIPEKAAQVLAAAWSAPSTRWPRRPAIPRPLVLHPPEMVREAGGGRASAEGALPLMFHWRRRPYTVARATGPERIAPEWWLDEPGWRNGTRDYWRVTTQEGAVLWLYYAHGGALSAGWFCQGAFA</sequence>
<name>A0AAP2CPS5_9RHOB</name>
<dbReference type="SUPFAM" id="SSF56672">
    <property type="entry name" value="DNA/RNA polymerases"/>
    <property type="match status" value="1"/>
</dbReference>
<dbReference type="EMBL" id="JADQAZ010000002">
    <property type="protein sequence ID" value="MBT0957391.1"/>
    <property type="molecule type" value="Genomic_DNA"/>
</dbReference>
<comment type="similarity">
    <text evidence="1">Belongs to the DNA polymerase type-Y family.</text>
</comment>
<dbReference type="InterPro" id="IPR043128">
    <property type="entry name" value="Rev_trsase/Diguanyl_cyclase"/>
</dbReference>
<dbReference type="GO" id="GO:0006281">
    <property type="term" value="P:DNA repair"/>
    <property type="evidence" value="ECO:0007669"/>
    <property type="project" value="InterPro"/>
</dbReference>
<evidence type="ECO:0000313" key="6">
    <source>
        <dbReference type="EMBL" id="MBT0957391.1"/>
    </source>
</evidence>
<dbReference type="Gene3D" id="3.40.1170.60">
    <property type="match status" value="1"/>
</dbReference>
<evidence type="ECO:0000256" key="2">
    <source>
        <dbReference type="ARBA" id="ARBA00022763"/>
    </source>
</evidence>
<feature type="region of interest" description="Disordered" evidence="3">
    <location>
        <begin position="383"/>
        <end position="407"/>
    </location>
</feature>
<dbReference type="PANTHER" id="PTHR35369">
    <property type="entry name" value="BLR3025 PROTEIN-RELATED"/>
    <property type="match status" value="1"/>
</dbReference>
<dbReference type="Gene3D" id="3.30.70.270">
    <property type="match status" value="1"/>
</dbReference>
<keyword evidence="7" id="KW-1185">Reference proteome</keyword>
<evidence type="ECO:0000256" key="3">
    <source>
        <dbReference type="SAM" id="MobiDB-lite"/>
    </source>
</evidence>
<dbReference type="AlphaFoldDB" id="A0AAP2CPS5"/>
<evidence type="ECO:0000313" key="7">
    <source>
        <dbReference type="Proteomes" id="UP001315686"/>
    </source>
</evidence>
<organism evidence="6 7">
    <name type="scientific">Harenicola maris</name>
    <dbReference type="NCBI Taxonomy" id="2841044"/>
    <lineage>
        <taxon>Bacteria</taxon>
        <taxon>Pseudomonadati</taxon>
        <taxon>Pseudomonadota</taxon>
        <taxon>Alphaproteobacteria</taxon>
        <taxon>Rhodobacterales</taxon>
        <taxon>Paracoccaceae</taxon>
        <taxon>Harenicola</taxon>
    </lineage>
</organism>
<reference evidence="6 7" key="1">
    <citation type="journal article" date="2021" name="Arch. Microbiol.">
        <title>Harenicola maris gen. nov., sp. nov. isolated from the Sea of Japan shallow sediments.</title>
        <authorList>
            <person name="Romanenko L.A."/>
            <person name="Kurilenko V.V."/>
            <person name="Chernysheva N.Y."/>
            <person name="Tekutyeva L.A."/>
            <person name="Velansky P.V."/>
            <person name="Svetashev V.I."/>
            <person name="Isaeva M.P."/>
        </authorList>
    </citation>
    <scope>NUCLEOTIDE SEQUENCE [LARGE SCALE GENOMIC DNA]</scope>
    <source>
        <strain evidence="6 7">KMM 3653</strain>
    </source>
</reference>
<dbReference type="PANTHER" id="PTHR35369:SF2">
    <property type="entry name" value="BLR3025 PROTEIN"/>
    <property type="match status" value="1"/>
</dbReference>